<dbReference type="GO" id="GO:0098703">
    <property type="term" value="P:calcium ion import across plasma membrane"/>
    <property type="evidence" value="ECO:0007669"/>
    <property type="project" value="TreeGrafter"/>
</dbReference>
<sequence>MGKPVLGENCKLEVIIEESYDFKNTVDKLIKKTNLATVIGTHSWREQFLEAITVSAGGTLSPVSPPWGQGVMGMLGHGEVVLGSGNLVAVGPGATTLGTSPWGHHPLDVTVGPPPWGHHPGVTTLWT</sequence>
<evidence type="ECO:0000256" key="1">
    <source>
        <dbReference type="ARBA" id="ARBA00023065"/>
    </source>
</evidence>
<dbReference type="GO" id="GO:0098794">
    <property type="term" value="C:postsynapse"/>
    <property type="evidence" value="ECO:0007669"/>
    <property type="project" value="TreeGrafter"/>
</dbReference>
<dbReference type="AlphaFoldDB" id="A0A1V4J7P4"/>
<keyword evidence="1" id="KW-0813">Transport</keyword>
<dbReference type="STRING" id="372326.A0A1V4J7P4"/>
<dbReference type="GO" id="GO:0005432">
    <property type="term" value="F:calcium:sodium antiporter activity"/>
    <property type="evidence" value="ECO:0007669"/>
    <property type="project" value="TreeGrafter"/>
</dbReference>
<proteinExistence type="predicted"/>
<comment type="caution">
    <text evidence="2">The sequence shown here is derived from an EMBL/GenBank/DDBJ whole genome shotgun (WGS) entry which is preliminary data.</text>
</comment>
<name>A0A1V4J7P4_PATFA</name>
<dbReference type="InterPro" id="IPR051171">
    <property type="entry name" value="CaCA"/>
</dbReference>
<dbReference type="GO" id="GO:0042383">
    <property type="term" value="C:sarcolemma"/>
    <property type="evidence" value="ECO:0007669"/>
    <property type="project" value="TreeGrafter"/>
</dbReference>
<keyword evidence="1" id="KW-0406">Ion transport</keyword>
<dbReference type="InterPro" id="IPR038081">
    <property type="entry name" value="CalX-like_sf"/>
</dbReference>
<dbReference type="Gene3D" id="2.60.40.2030">
    <property type="match status" value="1"/>
</dbReference>
<dbReference type="EMBL" id="LSYS01008737">
    <property type="protein sequence ID" value="OPJ68055.1"/>
    <property type="molecule type" value="Genomic_DNA"/>
</dbReference>
<organism evidence="2 3">
    <name type="scientific">Patagioenas fasciata monilis</name>
    <dbReference type="NCBI Taxonomy" id="372326"/>
    <lineage>
        <taxon>Eukaryota</taxon>
        <taxon>Metazoa</taxon>
        <taxon>Chordata</taxon>
        <taxon>Craniata</taxon>
        <taxon>Vertebrata</taxon>
        <taxon>Euteleostomi</taxon>
        <taxon>Archelosauria</taxon>
        <taxon>Archosauria</taxon>
        <taxon>Dinosauria</taxon>
        <taxon>Saurischia</taxon>
        <taxon>Theropoda</taxon>
        <taxon>Coelurosauria</taxon>
        <taxon>Aves</taxon>
        <taxon>Neognathae</taxon>
        <taxon>Neoaves</taxon>
        <taxon>Columbimorphae</taxon>
        <taxon>Columbiformes</taxon>
        <taxon>Columbidae</taxon>
        <taxon>Patagioenas</taxon>
    </lineage>
</organism>
<protein>
    <submittedName>
        <fullName evidence="2">Uncharacterized protein</fullName>
    </submittedName>
</protein>
<dbReference type="OrthoDB" id="418484at2759"/>
<accession>A0A1V4J7P4</accession>
<evidence type="ECO:0000313" key="3">
    <source>
        <dbReference type="Proteomes" id="UP000190648"/>
    </source>
</evidence>
<keyword evidence="3" id="KW-1185">Reference proteome</keyword>
<evidence type="ECO:0000313" key="2">
    <source>
        <dbReference type="EMBL" id="OPJ68055.1"/>
    </source>
</evidence>
<dbReference type="PANTHER" id="PTHR11878:SF8">
    <property type="entry name" value="SODIUM_CALCIUM EXCHANGER 2"/>
    <property type="match status" value="1"/>
</dbReference>
<dbReference type="Proteomes" id="UP000190648">
    <property type="component" value="Unassembled WGS sequence"/>
</dbReference>
<gene>
    <name evidence="2" type="ORF">AV530_018224</name>
</gene>
<dbReference type="PANTHER" id="PTHR11878">
    <property type="entry name" value="SODIUM/CALCIUM EXCHANGER"/>
    <property type="match status" value="1"/>
</dbReference>
<reference evidence="2 3" key="1">
    <citation type="submission" date="2016-02" db="EMBL/GenBank/DDBJ databases">
        <title>Band-tailed pigeon sequencing and assembly.</title>
        <authorList>
            <person name="Soares A.E."/>
            <person name="Novak B.J."/>
            <person name="Rice E.S."/>
            <person name="O'Connell B."/>
            <person name="Chang D."/>
            <person name="Weber S."/>
            <person name="Shapiro B."/>
        </authorList>
    </citation>
    <scope>NUCLEOTIDE SEQUENCE [LARGE SCALE GENOMIC DNA]</scope>
    <source>
        <strain evidence="2">BTP2013</strain>
        <tissue evidence="2">Blood</tissue>
    </source>
</reference>
<dbReference type="GO" id="GO:0030424">
    <property type="term" value="C:axon"/>
    <property type="evidence" value="ECO:0007669"/>
    <property type="project" value="TreeGrafter"/>
</dbReference>